<sequence>MCTSNQIRAGRSLLGWSQLKLAEESEVHVHTVGVIERNDNTQNLVSRMKIQAALERHHVIFLPPIDGLGEGVRLAKPLSQVSNEPLDGGAPE</sequence>
<dbReference type="SUPFAM" id="SSF47413">
    <property type="entry name" value="lambda repressor-like DNA-binding domains"/>
    <property type="match status" value="1"/>
</dbReference>
<organism evidence="1 2">
    <name type="scientific">Neorhizobium galegae</name>
    <name type="common">Rhizobium galegae</name>
    <dbReference type="NCBI Taxonomy" id="399"/>
    <lineage>
        <taxon>Bacteria</taxon>
        <taxon>Pseudomonadati</taxon>
        <taxon>Pseudomonadota</taxon>
        <taxon>Alphaproteobacteria</taxon>
        <taxon>Hyphomicrobiales</taxon>
        <taxon>Rhizobiaceae</taxon>
        <taxon>Rhizobium/Agrobacterium group</taxon>
        <taxon>Neorhizobium</taxon>
    </lineage>
</organism>
<dbReference type="GO" id="GO:0003677">
    <property type="term" value="F:DNA binding"/>
    <property type="evidence" value="ECO:0007669"/>
    <property type="project" value="InterPro"/>
</dbReference>
<dbReference type="Proteomes" id="UP000386575">
    <property type="component" value="Unassembled WGS sequence"/>
</dbReference>
<dbReference type="EMBL" id="VZUL01000002">
    <property type="protein sequence ID" value="KAB1089428.1"/>
    <property type="molecule type" value="Genomic_DNA"/>
</dbReference>
<reference evidence="1 2" key="1">
    <citation type="submission" date="2019-09" db="EMBL/GenBank/DDBJ databases">
        <title>Genome sequencing of Ng87 strain.</title>
        <authorList>
            <person name="Karasev E.S."/>
            <person name="Andronov E."/>
        </authorList>
    </citation>
    <scope>NUCLEOTIDE SEQUENCE [LARGE SCALE GENOMIC DNA]</scope>
    <source>
        <strain evidence="1 2">Ng87</strain>
    </source>
</reference>
<dbReference type="Gene3D" id="1.10.260.40">
    <property type="entry name" value="lambda repressor-like DNA-binding domains"/>
    <property type="match status" value="1"/>
</dbReference>
<accession>A0A6A1TY68</accession>
<dbReference type="InterPro" id="IPR010982">
    <property type="entry name" value="Lambda_DNA-bd_dom_sf"/>
</dbReference>
<gene>
    <name evidence="1" type="ORF">F4V91_10400</name>
</gene>
<evidence type="ECO:0000313" key="1">
    <source>
        <dbReference type="EMBL" id="KAB1089428.1"/>
    </source>
</evidence>
<comment type="caution">
    <text evidence="1">The sequence shown here is derived from an EMBL/GenBank/DDBJ whole genome shotgun (WGS) entry which is preliminary data.</text>
</comment>
<dbReference type="AlphaFoldDB" id="A0A6A1TY68"/>
<name>A0A6A1TY68_NEOGA</name>
<protein>
    <submittedName>
        <fullName evidence="1">XRE family transcriptional regulator</fullName>
    </submittedName>
</protein>
<proteinExistence type="predicted"/>
<evidence type="ECO:0000313" key="2">
    <source>
        <dbReference type="Proteomes" id="UP000386575"/>
    </source>
</evidence>